<evidence type="ECO:0000259" key="17">
    <source>
        <dbReference type="PROSITE" id="PS50142"/>
    </source>
</evidence>
<comment type="subcellular location">
    <subcellularLocation>
        <location evidence="2 15">Cytoplasm</location>
    </subcellularLocation>
</comment>
<sequence>MQDLENILGYDFKNKKLLKNALTHSSISNEKGEVSYERLEFLGDSVLNLIVSEYIYKNFPNLPEGKLTKLRASLVKEKTLMKFSNLLNVGGFLRLSYGEEKGGGRSRSSILADVFEAIVAAVYLDNGIEDARKIVLKFIVSELESNDEDNFRDYKTEIQEFVQSLDNLSLTYEIVDSKGPDHDKIFVIELKINEKTVSTGEAKSKKEAEQKAAKAALVVLSNSYKGFTSENQS</sequence>
<evidence type="ECO:0000256" key="11">
    <source>
        <dbReference type="ARBA" id="ARBA00022759"/>
    </source>
</evidence>
<keyword evidence="7 15" id="KW-0507">mRNA processing</keyword>
<accession>A0AA48IAE6</accession>
<feature type="domain" description="RNase III" evidence="17">
    <location>
        <begin position="1"/>
        <end position="127"/>
    </location>
</feature>
<gene>
    <name evidence="15" type="primary">rnc</name>
    <name evidence="18" type="ORF">CfP315_0383</name>
</gene>
<dbReference type="InterPro" id="IPR014720">
    <property type="entry name" value="dsRBD_dom"/>
</dbReference>
<dbReference type="PROSITE" id="PS00517">
    <property type="entry name" value="RNASE_3_1"/>
    <property type="match status" value="1"/>
</dbReference>
<dbReference type="Proteomes" id="UP001337580">
    <property type="component" value="Chromosome"/>
</dbReference>
<keyword evidence="13 15" id="KW-0460">Magnesium</keyword>
<dbReference type="SUPFAM" id="SSF69065">
    <property type="entry name" value="RNase III domain-like"/>
    <property type="match status" value="1"/>
</dbReference>
<dbReference type="PANTHER" id="PTHR11207">
    <property type="entry name" value="RIBONUCLEASE III"/>
    <property type="match status" value="1"/>
</dbReference>
<feature type="active site" evidence="15">
    <location>
        <position position="116"/>
    </location>
</feature>
<dbReference type="FunFam" id="1.10.1520.10:FF:000001">
    <property type="entry name" value="Ribonuclease 3"/>
    <property type="match status" value="1"/>
</dbReference>
<evidence type="ECO:0000313" key="18">
    <source>
        <dbReference type="EMBL" id="BED91850.1"/>
    </source>
</evidence>
<feature type="binding site" evidence="15">
    <location>
        <position position="113"/>
    </location>
    <ligand>
        <name>Mg(2+)</name>
        <dbReference type="ChEBI" id="CHEBI:18420"/>
    </ligand>
</feature>
<dbReference type="PANTHER" id="PTHR11207:SF0">
    <property type="entry name" value="RIBONUCLEASE 3"/>
    <property type="match status" value="1"/>
</dbReference>
<dbReference type="GO" id="GO:0008033">
    <property type="term" value="P:tRNA processing"/>
    <property type="evidence" value="ECO:0007669"/>
    <property type="project" value="UniProtKB-KW"/>
</dbReference>
<dbReference type="Gene3D" id="3.30.160.20">
    <property type="match status" value="1"/>
</dbReference>
<dbReference type="EC" id="3.1.26.3" evidence="15"/>
<dbReference type="PROSITE" id="PS50137">
    <property type="entry name" value="DS_RBD"/>
    <property type="match status" value="1"/>
</dbReference>
<keyword evidence="6 15" id="KW-0698">rRNA processing</keyword>
<feature type="domain" description="DRBM" evidence="16">
    <location>
        <begin position="153"/>
        <end position="222"/>
    </location>
</feature>
<comment type="subunit">
    <text evidence="4 15">Homodimer.</text>
</comment>
<reference evidence="18" key="1">
    <citation type="journal article" date="2023" name="ISME J.">
        <title>Emergence of putative energy parasites within Clostridia revealed by genome analysis of a novel endosymbiotic clade.</title>
        <authorList>
            <person name="Takahashi K."/>
            <person name="Kuwahara H."/>
            <person name="Horikawa Y."/>
            <person name="Izawa K."/>
            <person name="Kato D."/>
            <person name="Inagaki T."/>
            <person name="Yuki M."/>
            <person name="Ohkuma M."/>
            <person name="Hongoh Y."/>
        </authorList>
    </citation>
    <scope>NUCLEOTIDE SEQUENCE</scope>
    <source>
        <strain evidence="18">CfP3-15</strain>
    </source>
</reference>
<keyword evidence="11 15" id="KW-0255">Endonuclease</keyword>
<dbReference type="GO" id="GO:0010468">
    <property type="term" value="P:regulation of gene expression"/>
    <property type="evidence" value="ECO:0007669"/>
    <property type="project" value="TreeGrafter"/>
</dbReference>
<dbReference type="Gene3D" id="1.10.1520.10">
    <property type="entry name" value="Ribonuclease III domain"/>
    <property type="match status" value="1"/>
</dbReference>
<name>A0AA48IAE6_9FIRM</name>
<feature type="active site" evidence="15">
    <location>
        <position position="44"/>
    </location>
</feature>
<keyword evidence="8 15" id="KW-0819">tRNA processing</keyword>
<evidence type="ECO:0000256" key="13">
    <source>
        <dbReference type="ARBA" id="ARBA00022842"/>
    </source>
</evidence>
<dbReference type="GO" id="GO:0019843">
    <property type="term" value="F:rRNA binding"/>
    <property type="evidence" value="ECO:0007669"/>
    <property type="project" value="UniProtKB-KW"/>
</dbReference>
<dbReference type="SMART" id="SM00535">
    <property type="entry name" value="RIBOc"/>
    <property type="match status" value="1"/>
</dbReference>
<dbReference type="Pfam" id="PF14622">
    <property type="entry name" value="Ribonucleas_3_3"/>
    <property type="match status" value="1"/>
</dbReference>
<keyword evidence="5 15" id="KW-0963">Cytoplasm</keyword>
<dbReference type="InterPro" id="IPR036389">
    <property type="entry name" value="RNase_III_sf"/>
</dbReference>
<evidence type="ECO:0000259" key="16">
    <source>
        <dbReference type="PROSITE" id="PS50137"/>
    </source>
</evidence>
<evidence type="ECO:0000256" key="7">
    <source>
        <dbReference type="ARBA" id="ARBA00022664"/>
    </source>
</evidence>
<keyword evidence="14 15" id="KW-0694">RNA-binding</keyword>
<dbReference type="GO" id="GO:0046872">
    <property type="term" value="F:metal ion binding"/>
    <property type="evidence" value="ECO:0007669"/>
    <property type="project" value="UniProtKB-KW"/>
</dbReference>
<comment type="function">
    <text evidence="15">Digests double-stranded RNA. Involved in the processing of primary rRNA transcript to yield the immediate precursors to the large and small rRNAs (23S and 16S). Processes some mRNAs, and tRNAs when they are encoded in the rRNA operon. Processes pre-crRNA and tracrRNA of type II CRISPR loci if present in the organism.</text>
</comment>
<evidence type="ECO:0000256" key="10">
    <source>
        <dbReference type="ARBA" id="ARBA00022723"/>
    </source>
</evidence>
<comment type="cofactor">
    <cofactor evidence="15">
        <name>Mg(2+)</name>
        <dbReference type="ChEBI" id="CHEBI:18420"/>
    </cofactor>
</comment>
<evidence type="ECO:0000256" key="3">
    <source>
        <dbReference type="ARBA" id="ARBA00010183"/>
    </source>
</evidence>
<keyword evidence="12 15" id="KW-0378">Hydrolase</keyword>
<evidence type="ECO:0000256" key="9">
    <source>
        <dbReference type="ARBA" id="ARBA00022722"/>
    </source>
</evidence>
<feature type="binding site" evidence="15">
    <location>
        <position position="116"/>
    </location>
    <ligand>
        <name>Mg(2+)</name>
        <dbReference type="ChEBI" id="CHEBI:18420"/>
    </ligand>
</feature>
<keyword evidence="9 15" id="KW-0540">Nuclease</keyword>
<dbReference type="PROSITE" id="PS50142">
    <property type="entry name" value="RNASE_3_2"/>
    <property type="match status" value="1"/>
</dbReference>
<evidence type="ECO:0000256" key="8">
    <source>
        <dbReference type="ARBA" id="ARBA00022694"/>
    </source>
</evidence>
<dbReference type="GO" id="GO:0004525">
    <property type="term" value="F:ribonuclease III activity"/>
    <property type="evidence" value="ECO:0007669"/>
    <property type="project" value="UniProtKB-UniRule"/>
</dbReference>
<dbReference type="SUPFAM" id="SSF54768">
    <property type="entry name" value="dsRNA-binding domain-like"/>
    <property type="match status" value="1"/>
</dbReference>
<feature type="binding site" evidence="15">
    <location>
        <position position="40"/>
    </location>
    <ligand>
        <name>Mg(2+)</name>
        <dbReference type="ChEBI" id="CHEBI:18420"/>
    </ligand>
</feature>
<comment type="similarity">
    <text evidence="3">Belongs to the ribonuclease III family.</text>
</comment>
<dbReference type="SMART" id="SM00358">
    <property type="entry name" value="DSRM"/>
    <property type="match status" value="1"/>
</dbReference>
<dbReference type="EMBL" id="AP027924">
    <property type="protein sequence ID" value="BED91850.1"/>
    <property type="molecule type" value="Genomic_DNA"/>
</dbReference>
<proteinExistence type="inferred from homology"/>
<dbReference type="GO" id="GO:0005737">
    <property type="term" value="C:cytoplasm"/>
    <property type="evidence" value="ECO:0007669"/>
    <property type="project" value="UniProtKB-SubCell"/>
</dbReference>
<keyword evidence="15" id="KW-0699">rRNA-binding</keyword>
<dbReference type="InterPro" id="IPR011907">
    <property type="entry name" value="RNase_III"/>
</dbReference>
<dbReference type="InterPro" id="IPR000999">
    <property type="entry name" value="RNase_III_dom"/>
</dbReference>
<protein>
    <recommendedName>
        <fullName evidence="15">Ribonuclease 3</fullName>
        <ecNumber evidence="15">3.1.26.3</ecNumber>
    </recommendedName>
    <alternativeName>
        <fullName evidence="15">Ribonuclease III</fullName>
        <shortName evidence="15">RNase III</shortName>
    </alternativeName>
</protein>
<dbReference type="AlphaFoldDB" id="A0AA48IAE6"/>
<dbReference type="FunFam" id="3.30.160.20:FF:000003">
    <property type="entry name" value="Ribonuclease 3"/>
    <property type="match status" value="1"/>
</dbReference>
<dbReference type="NCBIfam" id="TIGR02191">
    <property type="entry name" value="RNaseIII"/>
    <property type="match status" value="1"/>
</dbReference>
<evidence type="ECO:0000256" key="1">
    <source>
        <dbReference type="ARBA" id="ARBA00000109"/>
    </source>
</evidence>
<evidence type="ECO:0000256" key="2">
    <source>
        <dbReference type="ARBA" id="ARBA00004496"/>
    </source>
</evidence>
<dbReference type="Pfam" id="PF00035">
    <property type="entry name" value="dsrm"/>
    <property type="match status" value="1"/>
</dbReference>
<organism evidence="18">
    <name type="scientific">Candidatus Improbicoccus pseudotrichonymphae</name>
    <dbReference type="NCBI Taxonomy" id="3033792"/>
    <lineage>
        <taxon>Bacteria</taxon>
        <taxon>Bacillati</taxon>
        <taxon>Bacillota</taxon>
        <taxon>Clostridia</taxon>
        <taxon>Candidatus Improbicoccus</taxon>
    </lineage>
</organism>
<dbReference type="GO" id="GO:0006397">
    <property type="term" value="P:mRNA processing"/>
    <property type="evidence" value="ECO:0007669"/>
    <property type="project" value="UniProtKB-UniRule"/>
</dbReference>
<dbReference type="CDD" id="cd10845">
    <property type="entry name" value="DSRM_RNAse_III_family"/>
    <property type="match status" value="1"/>
</dbReference>
<dbReference type="GO" id="GO:0003725">
    <property type="term" value="F:double-stranded RNA binding"/>
    <property type="evidence" value="ECO:0007669"/>
    <property type="project" value="TreeGrafter"/>
</dbReference>
<keyword evidence="10 15" id="KW-0479">Metal-binding</keyword>
<dbReference type="GO" id="GO:0006364">
    <property type="term" value="P:rRNA processing"/>
    <property type="evidence" value="ECO:0007669"/>
    <property type="project" value="UniProtKB-UniRule"/>
</dbReference>
<comment type="catalytic activity">
    <reaction evidence="1 15">
        <text>Endonucleolytic cleavage to 5'-phosphomonoester.</text>
        <dbReference type="EC" id="3.1.26.3"/>
    </reaction>
</comment>
<evidence type="ECO:0000256" key="14">
    <source>
        <dbReference type="ARBA" id="ARBA00022884"/>
    </source>
</evidence>
<evidence type="ECO:0000256" key="12">
    <source>
        <dbReference type="ARBA" id="ARBA00022801"/>
    </source>
</evidence>
<dbReference type="GO" id="GO:0042802">
    <property type="term" value="F:identical protein binding"/>
    <property type="evidence" value="ECO:0007669"/>
    <property type="project" value="UniProtKB-ARBA"/>
</dbReference>
<dbReference type="HAMAP" id="MF_00104">
    <property type="entry name" value="RNase_III"/>
    <property type="match status" value="1"/>
</dbReference>
<dbReference type="KEGG" id="ips:CfP315_0383"/>
<evidence type="ECO:0000256" key="15">
    <source>
        <dbReference type="HAMAP-Rule" id="MF_00104"/>
    </source>
</evidence>
<evidence type="ECO:0000256" key="4">
    <source>
        <dbReference type="ARBA" id="ARBA00011738"/>
    </source>
</evidence>
<dbReference type="CDD" id="cd00593">
    <property type="entry name" value="RIBOc"/>
    <property type="match status" value="1"/>
</dbReference>
<evidence type="ECO:0000256" key="6">
    <source>
        <dbReference type="ARBA" id="ARBA00022552"/>
    </source>
</evidence>
<evidence type="ECO:0000256" key="5">
    <source>
        <dbReference type="ARBA" id="ARBA00022490"/>
    </source>
</evidence>